<accession>A0A2I0B7H1</accession>
<dbReference type="EMBL" id="KZ451907">
    <property type="protein sequence ID" value="PKA63729.1"/>
    <property type="molecule type" value="Genomic_DNA"/>
</dbReference>
<keyword evidence="2" id="KW-1185">Reference proteome</keyword>
<protein>
    <submittedName>
        <fullName evidence="1">Uncharacterized protein</fullName>
    </submittedName>
</protein>
<gene>
    <name evidence="1" type="ORF">AXF42_Ash017013</name>
</gene>
<dbReference type="Proteomes" id="UP000236161">
    <property type="component" value="Unassembled WGS sequence"/>
</dbReference>
<sequence>MSKLFFRLTRFFTFRTLAGVDKADNRYFARKEEVDGIGREASPDLKSFIQQFPDASYNENEGTEEAADSLIYDTNNESSLSDRLSCMPFTCAISGIKSSFGLLLFICQKISIEQ</sequence>
<dbReference type="OrthoDB" id="274641at2759"/>
<dbReference type="AlphaFoldDB" id="A0A2I0B7H1"/>
<evidence type="ECO:0000313" key="1">
    <source>
        <dbReference type="EMBL" id="PKA63729.1"/>
    </source>
</evidence>
<name>A0A2I0B7H1_9ASPA</name>
<reference evidence="1 2" key="1">
    <citation type="journal article" date="2017" name="Nature">
        <title>The Apostasia genome and the evolution of orchids.</title>
        <authorList>
            <person name="Zhang G.Q."/>
            <person name="Liu K.W."/>
            <person name="Li Z."/>
            <person name="Lohaus R."/>
            <person name="Hsiao Y.Y."/>
            <person name="Niu S.C."/>
            <person name="Wang J.Y."/>
            <person name="Lin Y.C."/>
            <person name="Xu Q."/>
            <person name="Chen L.J."/>
            <person name="Yoshida K."/>
            <person name="Fujiwara S."/>
            <person name="Wang Z.W."/>
            <person name="Zhang Y.Q."/>
            <person name="Mitsuda N."/>
            <person name="Wang M."/>
            <person name="Liu G.H."/>
            <person name="Pecoraro L."/>
            <person name="Huang H.X."/>
            <person name="Xiao X.J."/>
            <person name="Lin M."/>
            <person name="Wu X.Y."/>
            <person name="Wu W.L."/>
            <person name="Chen Y.Y."/>
            <person name="Chang S.B."/>
            <person name="Sakamoto S."/>
            <person name="Ohme-Takagi M."/>
            <person name="Yagi M."/>
            <person name="Zeng S.J."/>
            <person name="Shen C.Y."/>
            <person name="Yeh C.M."/>
            <person name="Luo Y.B."/>
            <person name="Tsai W.C."/>
            <person name="Van de Peer Y."/>
            <person name="Liu Z.J."/>
        </authorList>
    </citation>
    <scope>NUCLEOTIDE SEQUENCE [LARGE SCALE GENOMIC DNA]</scope>
    <source>
        <strain evidence="2">cv. Shenzhen</strain>
        <tissue evidence="1">Stem</tissue>
    </source>
</reference>
<proteinExistence type="predicted"/>
<organism evidence="1 2">
    <name type="scientific">Apostasia shenzhenica</name>
    <dbReference type="NCBI Taxonomy" id="1088818"/>
    <lineage>
        <taxon>Eukaryota</taxon>
        <taxon>Viridiplantae</taxon>
        <taxon>Streptophyta</taxon>
        <taxon>Embryophyta</taxon>
        <taxon>Tracheophyta</taxon>
        <taxon>Spermatophyta</taxon>
        <taxon>Magnoliopsida</taxon>
        <taxon>Liliopsida</taxon>
        <taxon>Asparagales</taxon>
        <taxon>Orchidaceae</taxon>
        <taxon>Apostasioideae</taxon>
        <taxon>Apostasia</taxon>
    </lineage>
</organism>
<evidence type="ECO:0000313" key="2">
    <source>
        <dbReference type="Proteomes" id="UP000236161"/>
    </source>
</evidence>